<dbReference type="PANTHER" id="PTHR20992:SF9">
    <property type="entry name" value="AT15442P-RELATED"/>
    <property type="match status" value="1"/>
</dbReference>
<keyword evidence="1" id="KW-0812">Transmembrane</keyword>
<accession>A0AAW1K141</accession>
<keyword evidence="1" id="KW-1133">Transmembrane helix</keyword>
<feature type="non-terminal residue" evidence="2">
    <location>
        <position position="1"/>
    </location>
</feature>
<dbReference type="AlphaFoldDB" id="A0AAW1K141"/>
<feature type="transmembrane region" description="Helical" evidence="1">
    <location>
        <begin position="248"/>
        <end position="270"/>
    </location>
</feature>
<comment type="caution">
    <text evidence="2">The sequence shown here is derived from an EMBL/GenBank/DDBJ whole genome shotgun (WGS) entry which is preliminary data.</text>
</comment>
<keyword evidence="1" id="KW-0472">Membrane</keyword>
<dbReference type="Pfam" id="PF04087">
    <property type="entry name" value="DUF389"/>
    <property type="match status" value="1"/>
</dbReference>
<feature type="transmembrane region" description="Helical" evidence="1">
    <location>
        <begin position="143"/>
        <end position="164"/>
    </location>
</feature>
<keyword evidence="3" id="KW-1185">Reference proteome</keyword>
<dbReference type="Proteomes" id="UP001458880">
    <property type="component" value="Unassembled WGS sequence"/>
</dbReference>
<name>A0AAW1K141_POPJA</name>
<dbReference type="PANTHER" id="PTHR20992">
    <property type="entry name" value="AT15442P-RELATED"/>
    <property type="match status" value="1"/>
</dbReference>
<dbReference type="InterPro" id="IPR005240">
    <property type="entry name" value="DUF389"/>
</dbReference>
<gene>
    <name evidence="2" type="ORF">QE152_g25623</name>
</gene>
<feature type="transmembrane region" description="Helical" evidence="1">
    <location>
        <begin position="208"/>
        <end position="228"/>
    </location>
</feature>
<proteinExistence type="predicted"/>
<feature type="transmembrane region" description="Helical" evidence="1">
    <location>
        <begin position="170"/>
        <end position="187"/>
    </location>
</feature>
<sequence>EDPSLFSRGRTVANEVMENLFKQFKIENAIWTKNMDNNYIQITFTLKIDALYEEVLEIFKEYCIGFKYGSSDNGSEDNYNDTKLDSGNSGWSQFLLSIRARLTVQILPIKKLDSGNSGWSQFLLSIRARLTVAQVVENIKHQAALTFNFVCLLITASTICAIGLVENSNVYLISSMLISPMMGPVMASTFGKVIHDRTLQRMGVFNELLGLGISTIIGFICGMIICVSTDKYGQTDWPTVEMISRGEFRTIGVGCLIALLSGAAVALAVLSDNISSLVGVAISTSLMPPAVNAGLLWSLASVYYVKGNETTRYSSLTYTDYYSNNRAIELTSLGAVSLCLTFVNIICIYVAGILMFKIKEVAPITSRDLTRRRFWNHDIKIARDYNTNQNSDDTRTIQKDLKYEFAAYQKDILRKRYRDLFDDLRHSIDLTHESDKIKIKRSQLTWSPCMLPESRKPTMQEVHQLYNKIVKESDAPETLNLNTVDFNRSAIGLCPFEQEIASIPLPNENLMVPIPEDRYENVAKKDKPSKRRKKFVVTPCLDIEEGNCQFS</sequence>
<protein>
    <submittedName>
        <fullName evidence="2">Uncharacterized protein</fullName>
    </submittedName>
</protein>
<evidence type="ECO:0000313" key="2">
    <source>
        <dbReference type="EMBL" id="KAK9711138.1"/>
    </source>
</evidence>
<evidence type="ECO:0000313" key="3">
    <source>
        <dbReference type="Proteomes" id="UP001458880"/>
    </source>
</evidence>
<dbReference type="EMBL" id="JASPKY010000284">
    <property type="protein sequence ID" value="KAK9711138.1"/>
    <property type="molecule type" value="Genomic_DNA"/>
</dbReference>
<organism evidence="2 3">
    <name type="scientific">Popillia japonica</name>
    <name type="common">Japanese beetle</name>
    <dbReference type="NCBI Taxonomy" id="7064"/>
    <lineage>
        <taxon>Eukaryota</taxon>
        <taxon>Metazoa</taxon>
        <taxon>Ecdysozoa</taxon>
        <taxon>Arthropoda</taxon>
        <taxon>Hexapoda</taxon>
        <taxon>Insecta</taxon>
        <taxon>Pterygota</taxon>
        <taxon>Neoptera</taxon>
        <taxon>Endopterygota</taxon>
        <taxon>Coleoptera</taxon>
        <taxon>Polyphaga</taxon>
        <taxon>Scarabaeiformia</taxon>
        <taxon>Scarabaeidae</taxon>
        <taxon>Rutelinae</taxon>
        <taxon>Popillia</taxon>
    </lineage>
</organism>
<reference evidence="2 3" key="1">
    <citation type="journal article" date="2024" name="BMC Genomics">
        <title>De novo assembly and annotation of Popillia japonica's genome with initial clues to its potential as an invasive pest.</title>
        <authorList>
            <person name="Cucini C."/>
            <person name="Boschi S."/>
            <person name="Funari R."/>
            <person name="Cardaioli E."/>
            <person name="Iannotti N."/>
            <person name="Marturano G."/>
            <person name="Paoli F."/>
            <person name="Bruttini M."/>
            <person name="Carapelli A."/>
            <person name="Frati F."/>
            <person name="Nardi F."/>
        </authorList>
    </citation>
    <scope>NUCLEOTIDE SEQUENCE [LARGE SCALE GENOMIC DNA]</scope>
    <source>
        <strain evidence="2">DMR45628</strain>
    </source>
</reference>
<feature type="transmembrane region" description="Helical" evidence="1">
    <location>
        <begin position="333"/>
        <end position="356"/>
    </location>
</feature>
<evidence type="ECO:0000256" key="1">
    <source>
        <dbReference type="SAM" id="Phobius"/>
    </source>
</evidence>
<feature type="transmembrane region" description="Helical" evidence="1">
    <location>
        <begin position="277"/>
        <end position="305"/>
    </location>
</feature>